<dbReference type="InterPro" id="IPR016143">
    <property type="entry name" value="Citrate_synth-like_sm_a-sub"/>
</dbReference>
<evidence type="ECO:0000256" key="10">
    <source>
        <dbReference type="RuleBase" id="RU003406"/>
    </source>
</evidence>
<organism evidence="11 12">
    <name type="scientific">Pseudodesulfovibrio cashew</name>
    <dbReference type="NCBI Taxonomy" id="2678688"/>
    <lineage>
        <taxon>Bacteria</taxon>
        <taxon>Pseudomonadati</taxon>
        <taxon>Thermodesulfobacteriota</taxon>
        <taxon>Desulfovibrionia</taxon>
        <taxon>Desulfovibrionales</taxon>
        <taxon>Desulfovibrionaceae</taxon>
    </lineage>
</organism>
<keyword evidence="11" id="KW-0012">Acyltransferase</keyword>
<comment type="catalytic activity">
    <reaction evidence="5 9">
        <text>oxaloacetate + acetyl-CoA + H2O = citrate + CoA + H(+)</text>
        <dbReference type="Rhea" id="RHEA:16845"/>
        <dbReference type="ChEBI" id="CHEBI:15377"/>
        <dbReference type="ChEBI" id="CHEBI:15378"/>
        <dbReference type="ChEBI" id="CHEBI:16452"/>
        <dbReference type="ChEBI" id="CHEBI:16947"/>
        <dbReference type="ChEBI" id="CHEBI:57287"/>
        <dbReference type="ChEBI" id="CHEBI:57288"/>
        <dbReference type="EC" id="2.3.3.16"/>
    </reaction>
</comment>
<dbReference type="KEGG" id="psel:GM415_16115"/>
<evidence type="ECO:0000256" key="8">
    <source>
        <dbReference type="PIRSR" id="PIRSR001369-1"/>
    </source>
</evidence>
<dbReference type="EMBL" id="CP046400">
    <property type="protein sequence ID" value="QGY41581.1"/>
    <property type="molecule type" value="Genomic_DNA"/>
</dbReference>
<dbReference type="Gene3D" id="1.10.580.10">
    <property type="entry name" value="Citrate Synthase, domain 1"/>
    <property type="match status" value="1"/>
</dbReference>
<dbReference type="FunFam" id="1.10.230.10:FF:000002">
    <property type="entry name" value="Citrate synthase"/>
    <property type="match status" value="1"/>
</dbReference>
<dbReference type="GO" id="GO:0006099">
    <property type="term" value="P:tricarboxylic acid cycle"/>
    <property type="evidence" value="ECO:0007669"/>
    <property type="project" value="UniProtKB-UniRule"/>
</dbReference>
<evidence type="ECO:0000313" key="11">
    <source>
        <dbReference type="EMBL" id="QGY41581.1"/>
    </source>
</evidence>
<keyword evidence="3 9" id="KW-0816">Tricarboxylic acid cycle</keyword>
<keyword evidence="4 7" id="KW-0808">Transferase</keyword>
<dbReference type="InterPro" id="IPR016142">
    <property type="entry name" value="Citrate_synth-like_lrg_a-sub"/>
</dbReference>
<dbReference type="InterPro" id="IPR024176">
    <property type="entry name" value="Citrate_synthase_bac-typ"/>
</dbReference>
<evidence type="ECO:0000256" key="4">
    <source>
        <dbReference type="ARBA" id="ARBA00022679"/>
    </source>
</evidence>
<protein>
    <recommendedName>
        <fullName evidence="6 7">Citrate synthase</fullName>
    </recommendedName>
</protein>
<name>A0A6I6JHC5_9BACT</name>
<dbReference type="Gene3D" id="1.10.230.10">
    <property type="entry name" value="Cytochrome P450-Terp, domain 2"/>
    <property type="match status" value="1"/>
</dbReference>
<dbReference type="SUPFAM" id="SSF48256">
    <property type="entry name" value="Citrate synthase"/>
    <property type="match status" value="1"/>
</dbReference>
<keyword evidence="12" id="KW-1185">Reference proteome</keyword>
<dbReference type="PROSITE" id="PS00480">
    <property type="entry name" value="CITRATE_SYNTHASE"/>
    <property type="match status" value="1"/>
</dbReference>
<dbReference type="CDD" id="cd06114">
    <property type="entry name" value="EcCS_like"/>
    <property type="match status" value="1"/>
</dbReference>
<dbReference type="Gene3D" id="2.20.28.60">
    <property type="match status" value="1"/>
</dbReference>
<comment type="pathway">
    <text evidence="1 9">Carbohydrate metabolism; tricarboxylic acid cycle; isocitrate from oxaloacetate: step 1/2.</text>
</comment>
<dbReference type="Pfam" id="PF00285">
    <property type="entry name" value="Citrate_synt"/>
    <property type="match status" value="1"/>
</dbReference>
<feature type="active site" evidence="8">
    <location>
        <position position="319"/>
    </location>
</feature>
<sequence>MSNKRSDMLKDTEKTATKTATLTLDGKTYELPVIVGTENEHAIDVTRLRSDTGYITFDPGFANTGACTSDITYVNGEQGILRYRGYPIEDLAQGATFIETAYLLIFGDLPTRAQRQEFRELLNEQELLHEGLRHHFEGFPSNGHPMAILSAVINALGCYHPDLLEITSRDDFLRAAAKIISKVRTIAAWSYRKAQGLPFMYPDPKLSYCRNFLHMMHSIPHKHYEPTDKQVRALSLFFLLHADHEQNCSCSTVRMVQSTEANLFASVSAGICALWGKLHGGANAGVVNMLEEIHAGNTTIKDYIESVKRKECRLMGFGHRIYKSFDPRAKILRQAAHDMLDSMGYDDPLLDIALELAEAALNDPYFTDRKLYPNVDFYSGIILRGLGIPVNMFPVMFAIGRMPGWIAHWNEANTNGVAKIHRPRQIYTGQAPREYIPLDMRLEQD</sequence>
<evidence type="ECO:0000256" key="6">
    <source>
        <dbReference type="NCBIfam" id="TIGR01798"/>
    </source>
</evidence>
<dbReference type="PRINTS" id="PR00143">
    <property type="entry name" value="CITRTSNTHASE"/>
</dbReference>
<evidence type="ECO:0000256" key="5">
    <source>
        <dbReference type="ARBA" id="ARBA00049288"/>
    </source>
</evidence>
<accession>A0A6I6JHC5</accession>
<dbReference type="InterPro" id="IPR010953">
    <property type="entry name" value="Citrate_synthase_typ-I"/>
</dbReference>
<dbReference type="Proteomes" id="UP000428328">
    <property type="component" value="Chromosome"/>
</dbReference>
<dbReference type="PIRSF" id="PIRSF001369">
    <property type="entry name" value="Citrate_synth"/>
    <property type="match status" value="1"/>
</dbReference>
<dbReference type="InterPro" id="IPR002020">
    <property type="entry name" value="Citrate_synthase"/>
</dbReference>
<proteinExistence type="inferred from homology"/>
<dbReference type="GO" id="GO:0036440">
    <property type="term" value="F:citrate synthase activity"/>
    <property type="evidence" value="ECO:0007669"/>
    <property type="project" value="UniProtKB-EC"/>
</dbReference>
<dbReference type="PANTHER" id="PTHR42871:SF1">
    <property type="entry name" value="CITRATE SYNTHASE"/>
    <property type="match status" value="1"/>
</dbReference>
<dbReference type="PANTHER" id="PTHR42871">
    <property type="entry name" value="CITRATE SYNTHASE"/>
    <property type="match status" value="1"/>
</dbReference>
<evidence type="ECO:0000256" key="3">
    <source>
        <dbReference type="ARBA" id="ARBA00022532"/>
    </source>
</evidence>
<dbReference type="NCBIfam" id="TIGR01798">
    <property type="entry name" value="cit_synth_I"/>
    <property type="match status" value="1"/>
</dbReference>
<dbReference type="NCBIfam" id="NF004126">
    <property type="entry name" value="PRK05614.1"/>
    <property type="match status" value="1"/>
</dbReference>
<reference evidence="11 12" key="1">
    <citation type="submission" date="2019-11" db="EMBL/GenBank/DDBJ databases">
        <authorList>
            <person name="Zheng R.K."/>
            <person name="Sun C.M."/>
        </authorList>
    </citation>
    <scope>NUCLEOTIDE SEQUENCE [LARGE SCALE GENOMIC DNA]</scope>
    <source>
        <strain evidence="11 12">SRB007</strain>
    </source>
</reference>
<dbReference type="InterPro" id="IPR019810">
    <property type="entry name" value="Citrate_synthase_AS"/>
</dbReference>
<feature type="active site" evidence="8">
    <location>
        <position position="376"/>
    </location>
</feature>
<dbReference type="GO" id="GO:0005737">
    <property type="term" value="C:cytoplasm"/>
    <property type="evidence" value="ECO:0007669"/>
    <property type="project" value="InterPro"/>
</dbReference>
<gene>
    <name evidence="11" type="ORF">GM415_16115</name>
</gene>
<comment type="similarity">
    <text evidence="2 7 10">Belongs to the citrate synthase family.</text>
</comment>
<evidence type="ECO:0000256" key="7">
    <source>
        <dbReference type="PIRNR" id="PIRNR001369"/>
    </source>
</evidence>
<evidence type="ECO:0000313" key="12">
    <source>
        <dbReference type="Proteomes" id="UP000428328"/>
    </source>
</evidence>
<dbReference type="AlphaFoldDB" id="A0A6I6JHC5"/>
<dbReference type="UniPathway" id="UPA00223">
    <property type="reaction ID" value="UER00717"/>
</dbReference>
<evidence type="ECO:0000256" key="2">
    <source>
        <dbReference type="ARBA" id="ARBA00010566"/>
    </source>
</evidence>
<dbReference type="InterPro" id="IPR036969">
    <property type="entry name" value="Citrate_synthase_sf"/>
</dbReference>
<evidence type="ECO:0000256" key="9">
    <source>
        <dbReference type="RuleBase" id="RU003370"/>
    </source>
</evidence>
<evidence type="ECO:0000256" key="1">
    <source>
        <dbReference type="ARBA" id="ARBA00004751"/>
    </source>
</evidence>